<keyword evidence="2 6" id="KW-0378">Hydrolase</keyword>
<dbReference type="InterPro" id="IPR017853">
    <property type="entry name" value="GH"/>
</dbReference>
<gene>
    <name evidence="6" type="primary">xylS</name>
    <name evidence="6" type="ORF">SHELI_v1c09780</name>
</gene>
<proteinExistence type="inferred from homology"/>
<keyword evidence="7" id="KW-1185">Reference proteome</keyword>
<evidence type="ECO:0000259" key="4">
    <source>
        <dbReference type="Pfam" id="PF13802"/>
    </source>
</evidence>
<comment type="similarity">
    <text evidence="1 2">Belongs to the glycosyl hydrolase 31 family.</text>
</comment>
<dbReference type="CDD" id="cd14752">
    <property type="entry name" value="GH31_N"/>
    <property type="match status" value="1"/>
</dbReference>
<evidence type="ECO:0000313" key="7">
    <source>
        <dbReference type="Proteomes" id="UP000094378"/>
    </source>
</evidence>
<evidence type="ECO:0000256" key="2">
    <source>
        <dbReference type="RuleBase" id="RU361185"/>
    </source>
</evidence>
<dbReference type="Gene3D" id="2.60.40.1180">
    <property type="entry name" value="Golgi alpha-mannosidase II"/>
    <property type="match status" value="1"/>
</dbReference>
<dbReference type="PANTHER" id="PTHR43863">
    <property type="entry name" value="HYDROLASE, PUTATIVE (AFU_ORTHOLOGUE AFUA_1G03140)-RELATED"/>
    <property type="match status" value="1"/>
</dbReference>
<keyword evidence="2" id="KW-0326">Glycosidase</keyword>
<name>A0A1B3SLW4_9MOLU</name>
<dbReference type="InterPro" id="IPR025887">
    <property type="entry name" value="Glyco_hydro_31_N_dom"/>
</dbReference>
<organism evidence="6 7">
    <name type="scientific">Spiroplasma helicoides</name>
    <dbReference type="NCBI Taxonomy" id="216938"/>
    <lineage>
        <taxon>Bacteria</taxon>
        <taxon>Bacillati</taxon>
        <taxon>Mycoplasmatota</taxon>
        <taxon>Mollicutes</taxon>
        <taxon>Entomoplasmatales</taxon>
        <taxon>Spiroplasmataceae</taxon>
        <taxon>Spiroplasma</taxon>
    </lineage>
</organism>
<dbReference type="InterPro" id="IPR013780">
    <property type="entry name" value="Glyco_hydro_b"/>
</dbReference>
<reference evidence="6 7" key="1">
    <citation type="submission" date="2016-08" db="EMBL/GenBank/DDBJ databases">
        <title>Complete genome sequence of Spiroplasma helicoides TABS-2 (DSM 22551).</title>
        <authorList>
            <person name="Shen W.-Y."/>
            <person name="Lo W.-S."/>
            <person name="Lai Y.-C."/>
            <person name="Kuo C.-H."/>
        </authorList>
    </citation>
    <scope>NUCLEOTIDE SEQUENCE [LARGE SCALE GENOMIC DNA]</scope>
    <source>
        <strain evidence="6 7">TABS-2</strain>
    </source>
</reference>
<dbReference type="SUPFAM" id="SSF51011">
    <property type="entry name" value="Glycosyl hydrolase domain"/>
    <property type="match status" value="1"/>
</dbReference>
<dbReference type="InterPro" id="IPR048395">
    <property type="entry name" value="Glyco_hydro_31_C"/>
</dbReference>
<dbReference type="Pfam" id="PF01055">
    <property type="entry name" value="Glyco_hydro_31_2nd"/>
    <property type="match status" value="1"/>
</dbReference>
<dbReference type="GO" id="GO:0030246">
    <property type="term" value="F:carbohydrate binding"/>
    <property type="evidence" value="ECO:0007669"/>
    <property type="project" value="InterPro"/>
</dbReference>
<dbReference type="SUPFAM" id="SSF51445">
    <property type="entry name" value="(Trans)glycosidases"/>
    <property type="match status" value="1"/>
</dbReference>
<dbReference type="Pfam" id="PF13802">
    <property type="entry name" value="Gal_mutarotas_2"/>
    <property type="match status" value="1"/>
</dbReference>
<dbReference type="RefSeq" id="WP_069117240.1">
    <property type="nucleotide sequence ID" value="NZ_CP017015.1"/>
</dbReference>
<dbReference type="Gene3D" id="2.60.40.1760">
    <property type="entry name" value="glycosyl hydrolase (family 31)"/>
    <property type="match status" value="1"/>
</dbReference>
<dbReference type="Pfam" id="PF21365">
    <property type="entry name" value="Glyco_hydro_31_3rd"/>
    <property type="match status" value="1"/>
</dbReference>
<protein>
    <submittedName>
        <fullName evidence="6">Alpha-D-xyloside xylohydrolase</fullName>
    </submittedName>
</protein>
<sequence>MIKSNLNKNMIKFQISEKEKIFTIDSSYHVATAISDCWKTDNSIWLETTLTSYQKAYIIVTEDVSGTINVRYTQKQWAENRYADNLYNKITKKDLDFSLDGDIYSISLKDKKTLKVNKKTMSFIILNDKDEVILENSLRKGYDFLEGYISPPIGFKQIENDVKKPFISFELKNDELIYGLGEKYKPLVKNGIETNVFNVDPSSTCNHNLAYGGIPFILSNKNYGILVNSGHKTTFEIGSPVSDSISIMVDEEHLDLFIFFGENVKDVVSNYTSLTGRITGVPDEAYGIWLNRLYYHNKKELFTEIENAEKHNYPLDVITLDPKWIKNRYTKTCNFDFNDEAFGPFKELLNEVHQHKIKMCFWINPYIQVDNSENAQYLLKNNLLVNSCKKEEKFAHPWSGIDKHIEGAGLVDFTNPSAYQWYKDKVKYLLENGVDFIKTDYGDGLPEEAIMYNGCKGNEFKQYYAYLYLKSTYEATQEYFGSDKGFVLSRPAFIGTQKFVGKWSGDAVQSFSELKLHLLAGLSLSLSGNVMWGTDIGGFQPSHKTEKDLYIRWTQLGMFTPFSRYHGIGPREPWYFGENELNISRKYAEIKKQLLPYYKVCENEAIEKGLPIMRPLIMEFQDDFIASKIDDQYMIGESIMVAPILTNNTYKRQVYFPKGEWVDFFDQNKKYEGNKSYWIETPLDKINVFVKQNSVLPIFKVGNYKFSDIENNEIEFKVYGKPKVEKACFKLNESENTYKLVNEKVEYKGLFKHFITKV</sequence>
<dbReference type="SUPFAM" id="SSF74650">
    <property type="entry name" value="Galactose mutarotase-like"/>
    <property type="match status" value="1"/>
</dbReference>
<dbReference type="InterPro" id="IPR051816">
    <property type="entry name" value="Glycosyl_Hydrolase_31"/>
</dbReference>
<dbReference type="Proteomes" id="UP000094378">
    <property type="component" value="Chromosome"/>
</dbReference>
<dbReference type="Gene3D" id="3.20.20.80">
    <property type="entry name" value="Glycosidases"/>
    <property type="match status" value="1"/>
</dbReference>
<evidence type="ECO:0000259" key="5">
    <source>
        <dbReference type="Pfam" id="PF21365"/>
    </source>
</evidence>
<feature type="domain" description="Glycoside hydrolase family 31 N-terminal" evidence="4">
    <location>
        <begin position="66"/>
        <end position="236"/>
    </location>
</feature>
<evidence type="ECO:0000259" key="3">
    <source>
        <dbReference type="Pfam" id="PF01055"/>
    </source>
</evidence>
<dbReference type="OrthoDB" id="176168at2"/>
<dbReference type="InterPro" id="IPR000322">
    <property type="entry name" value="Glyco_hydro_31_TIM"/>
</dbReference>
<dbReference type="PANTHER" id="PTHR43863:SF2">
    <property type="entry name" value="MALTASE-GLUCOAMYLASE"/>
    <property type="match status" value="1"/>
</dbReference>
<evidence type="ECO:0000256" key="1">
    <source>
        <dbReference type="ARBA" id="ARBA00007806"/>
    </source>
</evidence>
<dbReference type="InterPro" id="IPR011013">
    <property type="entry name" value="Gal_mutarotase_sf_dom"/>
</dbReference>
<dbReference type="GO" id="GO:0004553">
    <property type="term" value="F:hydrolase activity, hydrolyzing O-glycosyl compounds"/>
    <property type="evidence" value="ECO:0007669"/>
    <property type="project" value="InterPro"/>
</dbReference>
<dbReference type="EMBL" id="CP017015">
    <property type="protein sequence ID" value="AOG60925.1"/>
    <property type="molecule type" value="Genomic_DNA"/>
</dbReference>
<accession>A0A1B3SLW4</accession>
<dbReference type="PATRIC" id="fig|216938.3.peg.996"/>
<evidence type="ECO:0000313" key="6">
    <source>
        <dbReference type="EMBL" id="AOG60925.1"/>
    </source>
</evidence>
<dbReference type="STRING" id="216938.SHELI_v1c09780"/>
<dbReference type="KEGG" id="shj:SHELI_v1c09780"/>
<feature type="domain" description="Glycosyl hydrolase family 31 C-terminal" evidence="5">
    <location>
        <begin position="609"/>
        <end position="696"/>
    </location>
</feature>
<dbReference type="GO" id="GO:0005975">
    <property type="term" value="P:carbohydrate metabolic process"/>
    <property type="evidence" value="ECO:0007669"/>
    <property type="project" value="InterPro"/>
</dbReference>
<feature type="domain" description="Glycoside hydrolase family 31 TIM barrel" evidence="3">
    <location>
        <begin position="282"/>
        <end position="598"/>
    </location>
</feature>
<dbReference type="AlphaFoldDB" id="A0A1B3SLW4"/>